<sequence length="101" mass="11297">MSLVKNPQIGREHFTNHALVAIFEGESGRESKSSCECDASTEDTSTKSGESGSESKSSGELRRYCARGRKRKFLIKRARPKVLVNKFWMTATNSGHLDNHH</sequence>
<accession>W2XNX4</accession>
<protein>
    <submittedName>
        <fullName evidence="2">Uncharacterized protein</fullName>
    </submittedName>
</protein>
<proteinExistence type="predicted"/>
<gene>
    <name evidence="2" type="ORF">F441_02853</name>
</gene>
<dbReference type="AlphaFoldDB" id="W2XNX4"/>
<organism evidence="2 3">
    <name type="scientific">Phytophthora nicotianae CJ01A1</name>
    <dbReference type="NCBI Taxonomy" id="1317063"/>
    <lineage>
        <taxon>Eukaryota</taxon>
        <taxon>Sar</taxon>
        <taxon>Stramenopiles</taxon>
        <taxon>Oomycota</taxon>
        <taxon>Peronosporomycetes</taxon>
        <taxon>Peronosporales</taxon>
        <taxon>Peronosporaceae</taxon>
        <taxon>Phytophthora</taxon>
    </lineage>
</organism>
<dbReference type="Proteomes" id="UP000018958">
    <property type="component" value="Unassembled WGS sequence"/>
</dbReference>
<feature type="compositionally biased region" description="Low complexity" evidence="1">
    <location>
        <begin position="42"/>
        <end position="56"/>
    </location>
</feature>
<reference evidence="2 3" key="1">
    <citation type="submission" date="2013-11" db="EMBL/GenBank/DDBJ databases">
        <title>The Genome Sequence of Phytophthora parasitica CJ01A1.</title>
        <authorList>
            <consortium name="The Broad Institute Genomics Platform"/>
            <person name="Russ C."/>
            <person name="Tyler B."/>
            <person name="Panabieres F."/>
            <person name="Shan W."/>
            <person name="Tripathy S."/>
            <person name="Grunwald N."/>
            <person name="Machado M."/>
            <person name="Johnson C.S."/>
            <person name="Walker B."/>
            <person name="Young S.K."/>
            <person name="Zeng Q."/>
            <person name="Gargeya S."/>
            <person name="Fitzgerald M."/>
            <person name="Haas B."/>
            <person name="Abouelleil A."/>
            <person name="Allen A.W."/>
            <person name="Alvarado L."/>
            <person name="Arachchi H.M."/>
            <person name="Berlin A.M."/>
            <person name="Chapman S.B."/>
            <person name="Gainer-Dewar J."/>
            <person name="Goldberg J."/>
            <person name="Griggs A."/>
            <person name="Gujja S."/>
            <person name="Hansen M."/>
            <person name="Howarth C."/>
            <person name="Imamovic A."/>
            <person name="Ireland A."/>
            <person name="Larimer J."/>
            <person name="McCowan C."/>
            <person name="Murphy C."/>
            <person name="Pearson M."/>
            <person name="Poon T.W."/>
            <person name="Priest M."/>
            <person name="Roberts A."/>
            <person name="Saif S."/>
            <person name="Shea T."/>
            <person name="Sisk P."/>
            <person name="Sykes S."/>
            <person name="Wortman J."/>
            <person name="Nusbaum C."/>
            <person name="Birren B."/>
        </authorList>
    </citation>
    <scope>NUCLEOTIDE SEQUENCE [LARGE SCALE GENOMIC DNA]</scope>
    <source>
        <strain evidence="2 3">CJ01A1</strain>
    </source>
</reference>
<name>W2XNX4_PHYNI</name>
<evidence type="ECO:0000313" key="2">
    <source>
        <dbReference type="EMBL" id="ETP24103.1"/>
    </source>
</evidence>
<feature type="compositionally biased region" description="Basic and acidic residues" evidence="1">
    <location>
        <begin position="26"/>
        <end position="35"/>
    </location>
</feature>
<feature type="region of interest" description="Disordered" evidence="1">
    <location>
        <begin position="26"/>
        <end position="63"/>
    </location>
</feature>
<evidence type="ECO:0000313" key="3">
    <source>
        <dbReference type="Proteomes" id="UP000018958"/>
    </source>
</evidence>
<dbReference type="EMBL" id="ANIX01000615">
    <property type="protein sequence ID" value="ETP24103.1"/>
    <property type="molecule type" value="Genomic_DNA"/>
</dbReference>
<evidence type="ECO:0000256" key="1">
    <source>
        <dbReference type="SAM" id="MobiDB-lite"/>
    </source>
</evidence>
<comment type="caution">
    <text evidence="2">The sequence shown here is derived from an EMBL/GenBank/DDBJ whole genome shotgun (WGS) entry which is preliminary data.</text>
</comment>